<feature type="domain" description="PucR C-terminal helix-turn-helix" evidence="1">
    <location>
        <begin position="422"/>
        <end position="470"/>
    </location>
</feature>
<accession>A0A561UN27</accession>
<dbReference type="InterPro" id="IPR025736">
    <property type="entry name" value="PucR_C-HTH_dom"/>
</dbReference>
<dbReference type="Proteomes" id="UP000317940">
    <property type="component" value="Unassembled WGS sequence"/>
</dbReference>
<keyword evidence="3" id="KW-1185">Reference proteome</keyword>
<dbReference type="OrthoDB" id="3866899at2"/>
<gene>
    <name evidence="2" type="ORF">FHX73_114651</name>
</gene>
<feature type="domain" description="PucR C-terminal helix-turn-helix" evidence="1">
    <location>
        <begin position="333"/>
        <end position="382"/>
    </location>
</feature>
<dbReference type="EMBL" id="VIWT01000001">
    <property type="protein sequence ID" value="TWG00771.1"/>
    <property type="molecule type" value="Genomic_DNA"/>
</dbReference>
<protein>
    <submittedName>
        <fullName evidence="2">PucR-like helix-turn-helix protein</fullName>
    </submittedName>
</protein>
<dbReference type="InterPro" id="IPR051448">
    <property type="entry name" value="CdaR-like_regulators"/>
</dbReference>
<comment type="caution">
    <text evidence="2">The sequence shown here is derived from an EMBL/GenBank/DDBJ whole genome shotgun (WGS) entry which is preliminary data.</text>
</comment>
<dbReference type="RefSeq" id="WP_145906818.1">
    <property type="nucleotide sequence ID" value="NZ_BAAAMZ010000003.1"/>
</dbReference>
<dbReference type="PANTHER" id="PTHR33744:SF1">
    <property type="entry name" value="DNA-BINDING TRANSCRIPTIONAL ACTIVATOR ADER"/>
    <property type="match status" value="1"/>
</dbReference>
<evidence type="ECO:0000259" key="1">
    <source>
        <dbReference type="Pfam" id="PF13556"/>
    </source>
</evidence>
<dbReference type="InterPro" id="IPR042070">
    <property type="entry name" value="PucR_C-HTH_sf"/>
</dbReference>
<organism evidence="2 3">
    <name type="scientific">Kitasatospora viridis</name>
    <dbReference type="NCBI Taxonomy" id="281105"/>
    <lineage>
        <taxon>Bacteria</taxon>
        <taxon>Bacillati</taxon>
        <taxon>Actinomycetota</taxon>
        <taxon>Actinomycetes</taxon>
        <taxon>Kitasatosporales</taxon>
        <taxon>Streptomycetaceae</taxon>
        <taxon>Kitasatospora</taxon>
    </lineage>
</organism>
<dbReference type="PANTHER" id="PTHR33744">
    <property type="entry name" value="CARBOHYDRATE DIACID REGULATOR"/>
    <property type="match status" value="1"/>
</dbReference>
<sequence>MTEPEAAAAAARYGERLDGLFDQLRLRSDRPDGPARVVGWLAEQLAADVALALPPHAPQASHAPEAWAPAGADERLAAARAAADPALRTFPIGGRQPDALLALHRRAPLDALEVRLVEHVTTVLARLLADRAAAAERAALHRVSASLRVAAFQLLMGGQTTLARRTAAPLVPGVLVHDSARVYLVDCGATERDAVAELLADAAPGQALIVRCPAHDTHLIVLAPLAPDARLDERGWCATGLLLRAVVARRAELRIGGSSTVPLAHTADAYQEAFNALTVARRLPERHALYQARTELAQLLGGPARAWAEHLLRPLLELPRDQRDEVVETTRLALGFSNGQTGRILGVHRNTVTRRIERAVQLLGLEWSSFADRALLDLGLRLTSRGSPVVPRSELAGILADPAAGAWARAFLAPLAQDRRPLLRTLAGWVAAGANARDTQAALGLHHQTVLDHLRTAERLLERELTAGRTGAYELAWAVWASGAAGYPSSEM</sequence>
<evidence type="ECO:0000313" key="2">
    <source>
        <dbReference type="EMBL" id="TWG00771.1"/>
    </source>
</evidence>
<dbReference type="Gene3D" id="1.10.10.2840">
    <property type="entry name" value="PucR C-terminal helix-turn-helix domain"/>
    <property type="match status" value="2"/>
</dbReference>
<evidence type="ECO:0000313" key="3">
    <source>
        <dbReference type="Proteomes" id="UP000317940"/>
    </source>
</evidence>
<name>A0A561UN27_9ACTN</name>
<dbReference type="Pfam" id="PF13556">
    <property type="entry name" value="HTH_30"/>
    <property type="match status" value="2"/>
</dbReference>
<proteinExistence type="predicted"/>
<dbReference type="AlphaFoldDB" id="A0A561UN27"/>
<reference evidence="2 3" key="1">
    <citation type="submission" date="2019-06" db="EMBL/GenBank/DDBJ databases">
        <title>Sequencing the genomes of 1000 actinobacteria strains.</title>
        <authorList>
            <person name="Klenk H.-P."/>
        </authorList>
    </citation>
    <scope>NUCLEOTIDE SEQUENCE [LARGE SCALE GENOMIC DNA]</scope>
    <source>
        <strain evidence="2 3">DSM 44826</strain>
    </source>
</reference>